<feature type="domain" description="Alpha-type protein kinase" evidence="4">
    <location>
        <begin position="1"/>
        <end position="167"/>
    </location>
</feature>
<dbReference type="InterPro" id="IPR011009">
    <property type="entry name" value="Kinase-like_dom_sf"/>
</dbReference>
<proteinExistence type="predicted"/>
<dbReference type="KEGG" id="mlr:MELLADRAFT_71610"/>
<dbReference type="InParanoid" id="F4RIJ5"/>
<accession>F4RIJ5</accession>
<dbReference type="SUPFAM" id="SSF56112">
    <property type="entry name" value="Protein kinase-like (PK-like)"/>
    <property type="match status" value="1"/>
</dbReference>
<keyword evidence="1" id="KW-0723">Serine/threonine-protein kinase</keyword>
<dbReference type="GO" id="GO:0004674">
    <property type="term" value="F:protein serine/threonine kinase activity"/>
    <property type="evidence" value="ECO:0007669"/>
    <property type="project" value="UniProtKB-KW"/>
</dbReference>
<keyword evidence="6" id="KW-1185">Reference proteome</keyword>
<evidence type="ECO:0000259" key="4">
    <source>
        <dbReference type="PROSITE" id="PS51158"/>
    </source>
</evidence>
<evidence type="ECO:0000256" key="1">
    <source>
        <dbReference type="ARBA" id="ARBA00022527"/>
    </source>
</evidence>
<dbReference type="VEuPathDB" id="FungiDB:MELLADRAFT_71610"/>
<dbReference type="HOGENOM" id="CLU_1594923_0_0_1"/>
<dbReference type="InterPro" id="IPR004166">
    <property type="entry name" value="a-kinase_dom"/>
</dbReference>
<dbReference type="Proteomes" id="UP000001072">
    <property type="component" value="Unassembled WGS sequence"/>
</dbReference>
<organism evidence="6">
    <name type="scientific">Melampsora larici-populina (strain 98AG31 / pathotype 3-4-7)</name>
    <name type="common">Poplar leaf rust fungus</name>
    <dbReference type="NCBI Taxonomy" id="747676"/>
    <lineage>
        <taxon>Eukaryota</taxon>
        <taxon>Fungi</taxon>
        <taxon>Dikarya</taxon>
        <taxon>Basidiomycota</taxon>
        <taxon>Pucciniomycotina</taxon>
        <taxon>Pucciniomycetes</taxon>
        <taxon>Pucciniales</taxon>
        <taxon>Melampsoraceae</taxon>
        <taxon>Melampsora</taxon>
    </lineage>
</organism>
<dbReference type="PROSITE" id="PS51158">
    <property type="entry name" value="ALPHA_KINASE"/>
    <property type="match status" value="1"/>
</dbReference>
<evidence type="ECO:0000313" key="6">
    <source>
        <dbReference type="Proteomes" id="UP000001072"/>
    </source>
</evidence>
<evidence type="ECO:0000256" key="3">
    <source>
        <dbReference type="ARBA" id="ARBA00022777"/>
    </source>
</evidence>
<dbReference type="AlphaFoldDB" id="F4RIJ5"/>
<evidence type="ECO:0000313" key="5">
    <source>
        <dbReference type="EMBL" id="EGG07577.1"/>
    </source>
</evidence>
<reference evidence="6" key="1">
    <citation type="journal article" date="2011" name="Proc. Natl. Acad. Sci. U.S.A.">
        <title>Obligate biotrophy features unraveled by the genomic analysis of rust fungi.</title>
        <authorList>
            <person name="Duplessis S."/>
            <person name="Cuomo C.A."/>
            <person name="Lin Y.-C."/>
            <person name="Aerts A."/>
            <person name="Tisserant E."/>
            <person name="Veneault-Fourrey C."/>
            <person name="Joly D.L."/>
            <person name="Hacquard S."/>
            <person name="Amselem J."/>
            <person name="Cantarel B.L."/>
            <person name="Chiu R."/>
            <person name="Coutinho P.M."/>
            <person name="Feau N."/>
            <person name="Field M."/>
            <person name="Frey P."/>
            <person name="Gelhaye E."/>
            <person name="Goldberg J."/>
            <person name="Grabherr M.G."/>
            <person name="Kodira C.D."/>
            <person name="Kohler A."/>
            <person name="Kuees U."/>
            <person name="Lindquist E.A."/>
            <person name="Lucas S.M."/>
            <person name="Mago R."/>
            <person name="Mauceli E."/>
            <person name="Morin E."/>
            <person name="Murat C."/>
            <person name="Pangilinan J.L."/>
            <person name="Park R."/>
            <person name="Pearson M."/>
            <person name="Quesneville H."/>
            <person name="Rouhier N."/>
            <person name="Sakthikumar S."/>
            <person name="Salamov A.A."/>
            <person name="Schmutz J."/>
            <person name="Selles B."/>
            <person name="Shapiro H."/>
            <person name="Tanguay P."/>
            <person name="Tuskan G.A."/>
            <person name="Henrissat B."/>
            <person name="Van de Peer Y."/>
            <person name="Rouze P."/>
            <person name="Ellis J.G."/>
            <person name="Dodds P.N."/>
            <person name="Schein J.E."/>
            <person name="Zhong S."/>
            <person name="Hamelin R.C."/>
            <person name="Grigoriev I.V."/>
            <person name="Szabo L.J."/>
            <person name="Martin F."/>
        </authorList>
    </citation>
    <scope>NUCLEOTIDE SEQUENCE [LARGE SCALE GENOMIC DNA]</scope>
    <source>
        <strain evidence="6">98AG31 / pathotype 3-4-7</strain>
    </source>
</reference>
<sequence length="167" mass="19108">MALKHFQHSLFIKGRNDTGPLQPVYQQWYTDSCSMVIQPCYVLQSAGTPYEGEPRWMIFEAATDNSHSFVTETNFNKPPKEHNAWTRLIHAFIHYTYDLSGDQTLISNLDCDDHGKISNVTCYVRNSPPYHSRNNAEMAGIVECAFKLFAEQHVCNDICELLGNVKM</sequence>
<keyword evidence="3" id="KW-0418">Kinase</keyword>
<dbReference type="Pfam" id="PF02816">
    <property type="entry name" value="Alpha_kinase"/>
    <property type="match status" value="1"/>
</dbReference>
<dbReference type="EMBL" id="GL883103">
    <property type="protein sequence ID" value="EGG07577.1"/>
    <property type="molecule type" value="Genomic_DNA"/>
</dbReference>
<evidence type="ECO:0000256" key="2">
    <source>
        <dbReference type="ARBA" id="ARBA00022679"/>
    </source>
</evidence>
<dbReference type="Gene3D" id="3.20.200.10">
    <property type="entry name" value="MHCK/EF2 kinase"/>
    <property type="match status" value="1"/>
</dbReference>
<gene>
    <name evidence="5" type="ORF">MELLADRAFT_71610</name>
</gene>
<dbReference type="RefSeq" id="XP_007408909.1">
    <property type="nucleotide sequence ID" value="XM_007408847.1"/>
</dbReference>
<protein>
    <recommendedName>
        <fullName evidence="4">Alpha-type protein kinase domain-containing protein</fullName>
    </recommendedName>
</protein>
<keyword evidence="2" id="KW-0808">Transferase</keyword>
<dbReference type="OrthoDB" id="44277at2759"/>
<dbReference type="GeneID" id="18931877"/>
<dbReference type="GO" id="GO:0005524">
    <property type="term" value="F:ATP binding"/>
    <property type="evidence" value="ECO:0007669"/>
    <property type="project" value="InterPro"/>
</dbReference>
<name>F4RIJ5_MELLP</name>